<protein>
    <recommendedName>
        <fullName evidence="1">TP-1001-like C-terminal domain-containing protein</fullName>
    </recommendedName>
</protein>
<dbReference type="EMBL" id="MWQY01000011">
    <property type="protein sequence ID" value="ORC34861.1"/>
    <property type="molecule type" value="Genomic_DNA"/>
</dbReference>
<sequence>MDKHLLLLTVLVSLSWTCCTPFIDIDETGEVFGLTGADLAPPVLCAAGALDENSFALEFSEEVYEASLEGIVPPLGEASVEIVSAFLTIHTGEFQLPGKEYALDLRVKDRAGNSQQLLVRCYGHNPRVPGMLINEFTTRGSSTHPDMVELMVLEEGNLAGACLYEGTSEDWEQRIVFPACEVRSGEFLLIHFKPQGLPEEQNETEDTGLSGGLDASPDARDFWVDQGSGLSGNNGVISLYRDPFGEIMDAVLYSNRTSASDEDYRGFGSTTVMLRADYLSDLGAWTGESLPLCPEDAVNPEESTATRSLCRSSVSQDSNSRQDWHTVPTGAYSFGAINSDELYEP</sequence>
<evidence type="ECO:0000313" key="2">
    <source>
        <dbReference type="EMBL" id="ORC34861.1"/>
    </source>
</evidence>
<comment type="caution">
    <text evidence="2">The sequence shown here is derived from an EMBL/GenBank/DDBJ whole genome shotgun (WGS) entry which is preliminary data.</text>
</comment>
<organism evidence="2 3">
    <name type="scientific">Marispirochaeta aestuarii</name>
    <dbReference type="NCBI Taxonomy" id="1963862"/>
    <lineage>
        <taxon>Bacteria</taxon>
        <taxon>Pseudomonadati</taxon>
        <taxon>Spirochaetota</taxon>
        <taxon>Spirochaetia</taxon>
        <taxon>Spirochaetales</taxon>
        <taxon>Spirochaetaceae</taxon>
        <taxon>Marispirochaeta</taxon>
    </lineage>
</organism>
<name>A0A1Y1RX88_9SPIO</name>
<dbReference type="InterPro" id="IPR058683">
    <property type="entry name" value="TP_1001-like_C"/>
</dbReference>
<proteinExistence type="predicted"/>
<dbReference type="Proteomes" id="UP000192343">
    <property type="component" value="Unassembled WGS sequence"/>
</dbReference>
<feature type="domain" description="TP-1001-like C-terminal" evidence="1">
    <location>
        <begin position="129"/>
        <end position="326"/>
    </location>
</feature>
<gene>
    <name evidence="2" type="ORF">B4O97_11015</name>
</gene>
<reference evidence="2 3" key="1">
    <citation type="submission" date="2017-03" db="EMBL/GenBank/DDBJ databases">
        <title>Draft Genome sequence of Marispirochaeta sp. strain JC444.</title>
        <authorList>
            <person name="Shivani Y."/>
            <person name="Subhash Y."/>
            <person name="Sasikala C."/>
            <person name="Ramana C."/>
        </authorList>
    </citation>
    <scope>NUCLEOTIDE SEQUENCE [LARGE SCALE GENOMIC DNA]</scope>
    <source>
        <strain evidence="2 3">JC444</strain>
    </source>
</reference>
<evidence type="ECO:0000259" key="1">
    <source>
        <dbReference type="Pfam" id="PF26342"/>
    </source>
</evidence>
<evidence type="ECO:0000313" key="3">
    <source>
        <dbReference type="Proteomes" id="UP000192343"/>
    </source>
</evidence>
<accession>A0A1Y1RX88</accession>
<dbReference type="Pfam" id="PF26342">
    <property type="entry name" value="TP_1001_2nd"/>
    <property type="match status" value="1"/>
</dbReference>
<dbReference type="STRING" id="1963862.B4O97_11015"/>
<dbReference type="OrthoDB" id="369743at2"/>
<keyword evidence="3" id="KW-1185">Reference proteome</keyword>
<dbReference type="RefSeq" id="WP_083050822.1">
    <property type="nucleotide sequence ID" value="NZ_MWQY01000011.1"/>
</dbReference>
<dbReference type="AlphaFoldDB" id="A0A1Y1RX88"/>